<dbReference type="SUPFAM" id="SSF51445">
    <property type="entry name" value="(Trans)glycosidases"/>
    <property type="match status" value="1"/>
</dbReference>
<evidence type="ECO:0000256" key="2">
    <source>
        <dbReference type="ARBA" id="ARBA00022801"/>
    </source>
</evidence>
<dbReference type="GO" id="GO:0051015">
    <property type="term" value="F:actin filament binding"/>
    <property type="evidence" value="ECO:0007669"/>
    <property type="project" value="InterPro"/>
</dbReference>
<sequence>MANALWVLNILALYFSVSSPKHSLALPYEAVNLGNSLVTEGWMKPSRFNDKPNNDLLDGAQVQIMSIKLQKYLTAENSGGGDIFWRINESTFNLRVFNKQFMGLENQGEGTKVVAVANTPGNSETFQIVRKEDDGTRIRLKAPNRQFLQVKSESLVMADYGGSGWEDDNPSVFRMTIVNENNPLRGEYQITNGYGPDKASRIMHDHWNSYITEQDFNFMSTNGLDAVRIPVGWWIAQDPTPPRPFVGGSLNALDNAFTWAQKYGMKVIIDLHAAQGSQNGNDHGGTRDGYQEWGDSYIQDTVRVIDFLARRLNT</sequence>
<dbReference type="GO" id="GO:0051017">
    <property type="term" value="P:actin filament bundle assembly"/>
    <property type="evidence" value="ECO:0007669"/>
    <property type="project" value="TreeGrafter"/>
</dbReference>
<proteinExistence type="inferred from homology"/>
<dbReference type="GO" id="GO:0015629">
    <property type="term" value="C:actin cytoskeleton"/>
    <property type="evidence" value="ECO:0007669"/>
    <property type="project" value="TreeGrafter"/>
</dbReference>
<dbReference type="PANTHER" id="PTHR10551">
    <property type="entry name" value="FASCIN"/>
    <property type="match status" value="1"/>
</dbReference>
<dbReference type="Pfam" id="PF25490">
    <property type="entry name" value="DUF7910"/>
    <property type="match status" value="1"/>
</dbReference>
<feature type="domain" description="DUF7910" evidence="7">
    <location>
        <begin position="53"/>
        <end position="178"/>
    </location>
</feature>
<evidence type="ECO:0000259" key="7">
    <source>
        <dbReference type="Pfam" id="PF25490"/>
    </source>
</evidence>
<evidence type="ECO:0000259" key="6">
    <source>
        <dbReference type="Pfam" id="PF00150"/>
    </source>
</evidence>
<dbReference type="EMBL" id="JBAMMX010000018">
    <property type="protein sequence ID" value="KAK6922982.1"/>
    <property type="molecule type" value="Genomic_DNA"/>
</dbReference>
<dbReference type="AlphaFoldDB" id="A0AAN8Z392"/>
<dbReference type="Gene3D" id="2.80.10.50">
    <property type="match status" value="1"/>
</dbReference>
<dbReference type="InterPro" id="IPR057232">
    <property type="entry name" value="DUF7910"/>
</dbReference>
<keyword evidence="2 4" id="KW-0378">Hydrolase</keyword>
<dbReference type="GO" id="GO:0016477">
    <property type="term" value="P:cell migration"/>
    <property type="evidence" value="ECO:0007669"/>
    <property type="project" value="TreeGrafter"/>
</dbReference>
<dbReference type="GO" id="GO:0004553">
    <property type="term" value="F:hydrolase activity, hydrolyzing O-glycosyl compounds"/>
    <property type="evidence" value="ECO:0007669"/>
    <property type="project" value="InterPro"/>
</dbReference>
<organism evidence="8 9">
    <name type="scientific">Dillenia turbinata</name>
    <dbReference type="NCBI Taxonomy" id="194707"/>
    <lineage>
        <taxon>Eukaryota</taxon>
        <taxon>Viridiplantae</taxon>
        <taxon>Streptophyta</taxon>
        <taxon>Embryophyta</taxon>
        <taxon>Tracheophyta</taxon>
        <taxon>Spermatophyta</taxon>
        <taxon>Magnoliopsida</taxon>
        <taxon>eudicotyledons</taxon>
        <taxon>Gunneridae</taxon>
        <taxon>Pentapetalae</taxon>
        <taxon>Dilleniales</taxon>
        <taxon>Dilleniaceae</taxon>
        <taxon>Dillenia</taxon>
    </lineage>
</organism>
<dbReference type="GO" id="GO:0007163">
    <property type="term" value="P:establishment or maintenance of cell polarity"/>
    <property type="evidence" value="ECO:0007669"/>
    <property type="project" value="TreeGrafter"/>
</dbReference>
<dbReference type="InterPro" id="IPR008999">
    <property type="entry name" value="Actin-crosslinking"/>
</dbReference>
<feature type="signal peptide" evidence="5">
    <location>
        <begin position="1"/>
        <end position="25"/>
    </location>
</feature>
<feature type="domain" description="Glycoside hydrolase family 5" evidence="6">
    <location>
        <begin position="203"/>
        <end position="282"/>
    </location>
</feature>
<dbReference type="SUPFAM" id="SSF50405">
    <property type="entry name" value="Actin-crosslinking proteins"/>
    <property type="match status" value="1"/>
</dbReference>
<reference evidence="8 9" key="1">
    <citation type="submission" date="2023-12" db="EMBL/GenBank/DDBJ databases">
        <title>A high-quality genome assembly for Dillenia turbinata (Dilleniales).</title>
        <authorList>
            <person name="Chanderbali A."/>
        </authorList>
    </citation>
    <scope>NUCLEOTIDE SEQUENCE [LARGE SCALE GENOMIC DNA]</scope>
    <source>
        <strain evidence="8">LSX21</strain>
        <tissue evidence="8">Leaf</tissue>
    </source>
</reference>
<dbReference type="PANTHER" id="PTHR10551:SF13">
    <property type="entry name" value="GLUCAN 1,3-BETA-GLUCOSIDASE ARB_04467-RELATED"/>
    <property type="match status" value="1"/>
</dbReference>
<dbReference type="CDD" id="cd00257">
    <property type="entry name" value="beta-trefoil_FSCN-like"/>
    <property type="match status" value="1"/>
</dbReference>
<keyword evidence="3 4" id="KW-0326">Glycosidase</keyword>
<evidence type="ECO:0000256" key="1">
    <source>
        <dbReference type="ARBA" id="ARBA00005641"/>
    </source>
</evidence>
<feature type="chain" id="PRO_5043029557" evidence="5">
    <location>
        <begin position="26"/>
        <end position="314"/>
    </location>
</feature>
<gene>
    <name evidence="8" type="ORF">RJ641_011286</name>
</gene>
<dbReference type="Proteomes" id="UP001370490">
    <property type="component" value="Unassembled WGS sequence"/>
</dbReference>
<comment type="caution">
    <text evidence="8">The sequence shown here is derived from an EMBL/GenBank/DDBJ whole genome shotgun (WGS) entry which is preliminary data.</text>
</comment>
<evidence type="ECO:0000313" key="8">
    <source>
        <dbReference type="EMBL" id="KAK6922982.1"/>
    </source>
</evidence>
<evidence type="ECO:0000313" key="9">
    <source>
        <dbReference type="Proteomes" id="UP001370490"/>
    </source>
</evidence>
<accession>A0AAN8Z392</accession>
<dbReference type="GO" id="GO:0005737">
    <property type="term" value="C:cytoplasm"/>
    <property type="evidence" value="ECO:0007669"/>
    <property type="project" value="TreeGrafter"/>
</dbReference>
<dbReference type="GO" id="GO:0000272">
    <property type="term" value="P:polysaccharide catabolic process"/>
    <property type="evidence" value="ECO:0007669"/>
    <property type="project" value="InterPro"/>
</dbReference>
<dbReference type="InterPro" id="IPR001547">
    <property type="entry name" value="Glyco_hydro_5"/>
</dbReference>
<evidence type="ECO:0000256" key="3">
    <source>
        <dbReference type="ARBA" id="ARBA00023295"/>
    </source>
</evidence>
<dbReference type="InterPro" id="IPR017853">
    <property type="entry name" value="GH"/>
</dbReference>
<dbReference type="Gene3D" id="3.20.20.80">
    <property type="entry name" value="Glycosidases"/>
    <property type="match status" value="1"/>
</dbReference>
<evidence type="ECO:0000256" key="5">
    <source>
        <dbReference type="SAM" id="SignalP"/>
    </source>
</evidence>
<protein>
    <submittedName>
        <fullName evidence="8">Glycoside hydrolase, family 5</fullName>
    </submittedName>
</protein>
<keyword evidence="5" id="KW-0732">Signal</keyword>
<evidence type="ECO:0000256" key="4">
    <source>
        <dbReference type="RuleBase" id="RU361153"/>
    </source>
</evidence>
<comment type="similarity">
    <text evidence="1 4">Belongs to the glycosyl hydrolase 5 (cellulase A) family.</text>
</comment>
<dbReference type="InterPro" id="IPR010431">
    <property type="entry name" value="Fascin"/>
</dbReference>
<name>A0AAN8Z392_9MAGN</name>
<keyword evidence="9" id="KW-1185">Reference proteome</keyword>
<dbReference type="Pfam" id="PF00150">
    <property type="entry name" value="Cellulase"/>
    <property type="match status" value="1"/>
</dbReference>